<accession>A0ABV8UIU7</accession>
<dbReference type="Pfam" id="PF09538">
    <property type="entry name" value="FYDLN_acid"/>
    <property type="match status" value="1"/>
</dbReference>
<feature type="compositionally biased region" description="Acidic residues" evidence="1">
    <location>
        <begin position="70"/>
        <end position="101"/>
    </location>
</feature>
<feature type="region of interest" description="Disordered" evidence="1">
    <location>
        <begin position="38"/>
        <end position="114"/>
    </location>
</feature>
<protein>
    <submittedName>
        <fullName evidence="2">TIGR02300 family protein</fullName>
    </submittedName>
</protein>
<sequence>MAKPEWGTKHQCQSCGTKFYDMLRSPIVCPSCGTEFDPEAHLRGKRGKGSGGTRAKAVEKEAPAPAETEKQDEDIDLESDLDLEVEDDTLEDASDLGDEDDLGKVGGDDEDDKS</sequence>
<gene>
    <name evidence="2" type="ORF">ACFOW6_03380</name>
</gene>
<dbReference type="Proteomes" id="UP001595799">
    <property type="component" value="Unassembled WGS sequence"/>
</dbReference>
<dbReference type="RefSeq" id="WP_382420915.1">
    <property type="nucleotide sequence ID" value="NZ_JBHSCW010000001.1"/>
</dbReference>
<evidence type="ECO:0000313" key="3">
    <source>
        <dbReference type="Proteomes" id="UP001595799"/>
    </source>
</evidence>
<feature type="compositionally biased region" description="Basic and acidic residues" evidence="1">
    <location>
        <begin position="102"/>
        <end position="114"/>
    </location>
</feature>
<dbReference type="InterPro" id="IPR012644">
    <property type="entry name" value="CHP02300_FYDLN_acid"/>
</dbReference>
<dbReference type="NCBIfam" id="TIGR02300">
    <property type="entry name" value="FYDLN_acid"/>
    <property type="match status" value="1"/>
</dbReference>
<keyword evidence="3" id="KW-1185">Reference proteome</keyword>
<name>A0ABV8UIU7_9PROT</name>
<evidence type="ECO:0000313" key="2">
    <source>
        <dbReference type="EMBL" id="MFC4350581.1"/>
    </source>
</evidence>
<organism evidence="2 3">
    <name type="scientific">Fodinicurvata halophila</name>
    <dbReference type="NCBI Taxonomy" id="1419723"/>
    <lineage>
        <taxon>Bacteria</taxon>
        <taxon>Pseudomonadati</taxon>
        <taxon>Pseudomonadota</taxon>
        <taxon>Alphaproteobacteria</taxon>
        <taxon>Rhodospirillales</taxon>
        <taxon>Rhodovibrionaceae</taxon>
        <taxon>Fodinicurvata</taxon>
    </lineage>
</organism>
<comment type="caution">
    <text evidence="2">The sequence shown here is derived from an EMBL/GenBank/DDBJ whole genome shotgun (WGS) entry which is preliminary data.</text>
</comment>
<dbReference type="EMBL" id="JBHSCW010000001">
    <property type="protein sequence ID" value="MFC4350581.1"/>
    <property type="molecule type" value="Genomic_DNA"/>
</dbReference>
<proteinExistence type="predicted"/>
<evidence type="ECO:0000256" key="1">
    <source>
        <dbReference type="SAM" id="MobiDB-lite"/>
    </source>
</evidence>
<reference evidence="3" key="1">
    <citation type="journal article" date="2019" name="Int. J. Syst. Evol. Microbiol.">
        <title>The Global Catalogue of Microorganisms (GCM) 10K type strain sequencing project: providing services to taxonomists for standard genome sequencing and annotation.</title>
        <authorList>
            <consortium name="The Broad Institute Genomics Platform"/>
            <consortium name="The Broad Institute Genome Sequencing Center for Infectious Disease"/>
            <person name="Wu L."/>
            <person name="Ma J."/>
        </authorList>
    </citation>
    <scope>NUCLEOTIDE SEQUENCE [LARGE SCALE GENOMIC DNA]</scope>
    <source>
        <strain evidence="3">CECT 8472</strain>
    </source>
</reference>